<sequence>MLSLLPSRGFFGGEERLWFLALNFRGYFLHTYKSDEHLPAAAAAGGAFLFLHQLVRVSSRPFLKAERFLLLVVVVVVLRLVSLRLEGLDELVGFAAHGLIDGAAVKALLAGNCERGGHC</sequence>
<name>A0ABP0VMV1_9BRYO</name>
<reference evidence="1 2" key="1">
    <citation type="submission" date="2024-02" db="EMBL/GenBank/DDBJ databases">
        <authorList>
            <consortium name="ELIXIR-Norway"/>
            <consortium name="Elixir Norway"/>
        </authorList>
    </citation>
    <scope>NUCLEOTIDE SEQUENCE [LARGE SCALE GENOMIC DNA]</scope>
</reference>
<organism evidence="1 2">
    <name type="scientific">Sphagnum jensenii</name>
    <dbReference type="NCBI Taxonomy" id="128206"/>
    <lineage>
        <taxon>Eukaryota</taxon>
        <taxon>Viridiplantae</taxon>
        <taxon>Streptophyta</taxon>
        <taxon>Embryophyta</taxon>
        <taxon>Bryophyta</taxon>
        <taxon>Sphagnophytina</taxon>
        <taxon>Sphagnopsida</taxon>
        <taxon>Sphagnales</taxon>
        <taxon>Sphagnaceae</taxon>
        <taxon>Sphagnum</taxon>
    </lineage>
</organism>
<evidence type="ECO:0000313" key="2">
    <source>
        <dbReference type="Proteomes" id="UP001497444"/>
    </source>
</evidence>
<gene>
    <name evidence="1" type="ORF">CSSPJE1EN1_LOCUS1236</name>
</gene>
<dbReference type="Proteomes" id="UP001497444">
    <property type="component" value="Chromosome 1"/>
</dbReference>
<keyword evidence="2" id="KW-1185">Reference proteome</keyword>
<dbReference type="EMBL" id="OZ020096">
    <property type="protein sequence ID" value="CAK9255758.1"/>
    <property type="molecule type" value="Genomic_DNA"/>
</dbReference>
<evidence type="ECO:0000313" key="1">
    <source>
        <dbReference type="EMBL" id="CAK9255758.1"/>
    </source>
</evidence>
<accession>A0ABP0VMV1</accession>
<proteinExistence type="predicted"/>
<protein>
    <submittedName>
        <fullName evidence="1">Uncharacterized protein</fullName>
    </submittedName>
</protein>